<dbReference type="SUPFAM" id="SSF53590">
    <property type="entry name" value="Nucleoside hydrolase"/>
    <property type="match status" value="1"/>
</dbReference>
<name>A0A078KWJ4_9GAMM</name>
<proteinExistence type="predicted"/>
<keyword evidence="2" id="KW-0326">Glycosidase</keyword>
<evidence type="ECO:0000256" key="2">
    <source>
        <dbReference type="ARBA" id="ARBA00023295"/>
    </source>
</evidence>
<reference evidence="4 5" key="1">
    <citation type="submission" date="2014-06" db="EMBL/GenBank/DDBJ databases">
        <authorList>
            <person name="Urmite Genomes Urmite Genomes"/>
        </authorList>
    </citation>
    <scope>NUCLEOTIDE SEQUENCE [LARGE SCALE GENOMIC DNA]</scope>
</reference>
<gene>
    <name evidence="4" type="primary">rihA</name>
    <name evidence="4" type="ORF">BN59_01645</name>
</gene>
<evidence type="ECO:0000313" key="5">
    <source>
        <dbReference type="Proteomes" id="UP000044071"/>
    </source>
</evidence>
<evidence type="ECO:0000259" key="3">
    <source>
        <dbReference type="Pfam" id="PF01156"/>
    </source>
</evidence>
<dbReference type="AlphaFoldDB" id="A0A078KWJ4"/>
<dbReference type="Pfam" id="PF01156">
    <property type="entry name" value="IU_nuc_hydro"/>
    <property type="match status" value="1"/>
</dbReference>
<sequence length="354" mass="38904">MKVIHDGDAAYEDIMALCLLLLNAEVVAVTVTYGESTTKIGAENMERVCRMLKPSVKIPVAYGINSSLDDQGTSFPEYITQEADTILNNTEVPSSTDSQVTDSAVQLLYDTLMSSNEKVTIVATGPLTNIAQLILAHPDCVDKIENLTIMGGAVNVPGNISDLIRDTKNTVAEWNIYADPKAAEIVFSTKDLPIRLVPIDITCQMPMTKEFYARLDKESLPSLKLVKSMLTTLLIAMGEELFYGKLQFWDSLSAMITLDPAMAAFEELPLSIDLSTGQTKIDETSKSPLIQVATRIHNVETAYEKFLKLMKTGSELSLASPSSYYGYDGIFFAEDSTREKPPSTTQKISESFTF</sequence>
<keyword evidence="5" id="KW-1185">Reference proteome</keyword>
<accession>A0A078KWJ4</accession>
<dbReference type="PANTHER" id="PTHR12304">
    <property type="entry name" value="INOSINE-URIDINE PREFERRING NUCLEOSIDE HYDROLASE"/>
    <property type="match status" value="1"/>
</dbReference>
<dbReference type="GO" id="GO:0008477">
    <property type="term" value="F:purine nucleosidase activity"/>
    <property type="evidence" value="ECO:0007669"/>
    <property type="project" value="TreeGrafter"/>
</dbReference>
<dbReference type="eggNOG" id="COG1957">
    <property type="taxonomic scope" value="Bacteria"/>
</dbReference>
<dbReference type="Proteomes" id="UP000044071">
    <property type="component" value="Unassembled WGS sequence"/>
</dbReference>
<organism evidence="4 5">
    <name type="scientific">Legionella massiliensis</name>
    <dbReference type="NCBI Taxonomy" id="1034943"/>
    <lineage>
        <taxon>Bacteria</taxon>
        <taxon>Pseudomonadati</taxon>
        <taxon>Pseudomonadota</taxon>
        <taxon>Gammaproteobacteria</taxon>
        <taxon>Legionellales</taxon>
        <taxon>Legionellaceae</taxon>
        <taxon>Legionella</taxon>
    </lineage>
</organism>
<protein>
    <submittedName>
        <fullName evidence="4">Pyrimidine-specific ribonucleoside hydrolase RihA</fullName>
    </submittedName>
</protein>
<dbReference type="GO" id="GO:0006152">
    <property type="term" value="P:purine nucleoside catabolic process"/>
    <property type="evidence" value="ECO:0007669"/>
    <property type="project" value="TreeGrafter"/>
</dbReference>
<dbReference type="GO" id="GO:0005829">
    <property type="term" value="C:cytosol"/>
    <property type="evidence" value="ECO:0007669"/>
    <property type="project" value="TreeGrafter"/>
</dbReference>
<dbReference type="Gene3D" id="3.90.245.10">
    <property type="entry name" value="Ribonucleoside hydrolase-like"/>
    <property type="match status" value="1"/>
</dbReference>
<dbReference type="STRING" id="1034943.BN59_01645"/>
<evidence type="ECO:0000256" key="1">
    <source>
        <dbReference type="ARBA" id="ARBA00022801"/>
    </source>
</evidence>
<dbReference type="InterPro" id="IPR001910">
    <property type="entry name" value="Inosine/uridine_hydrolase_dom"/>
</dbReference>
<feature type="domain" description="Inosine/uridine-preferring nucleoside hydrolase" evidence="3">
    <location>
        <begin position="3"/>
        <end position="297"/>
    </location>
</feature>
<dbReference type="RefSeq" id="WP_043873910.1">
    <property type="nucleotide sequence ID" value="NZ_CCVW01000002.1"/>
</dbReference>
<dbReference type="OrthoDB" id="9797882at2"/>
<dbReference type="InterPro" id="IPR036452">
    <property type="entry name" value="Ribo_hydro-like"/>
</dbReference>
<dbReference type="InterPro" id="IPR023186">
    <property type="entry name" value="IUNH"/>
</dbReference>
<evidence type="ECO:0000313" key="4">
    <source>
        <dbReference type="EMBL" id="CDZ77362.1"/>
    </source>
</evidence>
<keyword evidence="1 4" id="KW-0378">Hydrolase</keyword>
<dbReference type="PANTHER" id="PTHR12304:SF4">
    <property type="entry name" value="URIDINE NUCLEOSIDASE"/>
    <property type="match status" value="1"/>
</dbReference>
<dbReference type="EMBL" id="CCSB01000002">
    <property type="protein sequence ID" value="CDZ77362.1"/>
    <property type="molecule type" value="Genomic_DNA"/>
</dbReference>